<sequence>MNFTFKESRRTMTSYGWCLNAANVPVAPLASREMDRIKPPAKRELKTS</sequence>
<dbReference type="EMBL" id="JASBQV010000022">
    <property type="protein sequence ID" value="MDI3235845.1"/>
    <property type="molecule type" value="Genomic_DNA"/>
</dbReference>
<evidence type="ECO:0000313" key="2">
    <source>
        <dbReference type="Proteomes" id="UP001243286"/>
    </source>
</evidence>
<reference evidence="1 2" key="1">
    <citation type="submission" date="2023-04" db="EMBL/GenBank/DDBJ databases">
        <title>Antarctic isolates genomes.</title>
        <authorList>
            <person name="Dimov S.G."/>
        </authorList>
    </citation>
    <scope>NUCLEOTIDE SEQUENCE [LARGE SCALE GENOMIC DNA]</scope>
    <source>
        <strain evidence="1 2">AL19</strain>
    </source>
</reference>
<keyword evidence="2" id="KW-1185">Reference proteome</keyword>
<comment type="caution">
    <text evidence="1">The sequence shown here is derived from an EMBL/GenBank/DDBJ whole genome shotgun (WGS) entry which is preliminary data.</text>
</comment>
<dbReference type="Proteomes" id="UP001243286">
    <property type="component" value="Unassembled WGS sequence"/>
</dbReference>
<evidence type="ECO:0000313" key="1">
    <source>
        <dbReference type="EMBL" id="MDI3235845.1"/>
    </source>
</evidence>
<proteinExistence type="predicted"/>
<name>A0ABT6R4G7_9BACL</name>
<accession>A0ABT6R4G7</accession>
<organism evidence="1 2">
    <name type="scientific">Exiguobacterium antarcticum</name>
    <dbReference type="NCBI Taxonomy" id="132920"/>
    <lineage>
        <taxon>Bacteria</taxon>
        <taxon>Bacillati</taxon>
        <taxon>Bacillota</taxon>
        <taxon>Bacilli</taxon>
        <taxon>Bacillales</taxon>
        <taxon>Bacillales Family XII. Incertae Sedis</taxon>
        <taxon>Exiguobacterium</taxon>
    </lineage>
</organism>
<protein>
    <submittedName>
        <fullName evidence="1">Uncharacterized protein</fullName>
    </submittedName>
</protein>
<gene>
    <name evidence="1" type="ORF">QK289_12570</name>
</gene>
<dbReference type="RefSeq" id="WP_014971343.1">
    <property type="nucleotide sequence ID" value="NZ_JASBQV010000022.1"/>
</dbReference>